<keyword evidence="2" id="KW-0964">Secreted</keyword>
<evidence type="ECO:0000256" key="3">
    <source>
        <dbReference type="ARBA" id="ARBA00022729"/>
    </source>
</evidence>
<dbReference type="Ensembl" id="ENSSDUT00000018427.1">
    <property type="protein sequence ID" value="ENSSDUP00000018099.1"/>
    <property type="gene ID" value="ENSSDUG00000013218.1"/>
</dbReference>
<dbReference type="PANTHER" id="PTHR22923:SF102">
    <property type="entry name" value="CEREBELLIN 13-RELATED"/>
    <property type="match status" value="1"/>
</dbReference>
<dbReference type="PROSITE" id="PS50871">
    <property type="entry name" value="C1Q"/>
    <property type="match status" value="1"/>
</dbReference>
<reference evidence="5" key="1">
    <citation type="submission" date="2025-08" db="UniProtKB">
        <authorList>
            <consortium name="Ensembl"/>
        </authorList>
    </citation>
    <scope>IDENTIFICATION</scope>
</reference>
<organism evidence="5 6">
    <name type="scientific">Seriola dumerili</name>
    <name type="common">Greater amberjack</name>
    <name type="synonym">Caranx dumerili</name>
    <dbReference type="NCBI Taxonomy" id="41447"/>
    <lineage>
        <taxon>Eukaryota</taxon>
        <taxon>Metazoa</taxon>
        <taxon>Chordata</taxon>
        <taxon>Craniata</taxon>
        <taxon>Vertebrata</taxon>
        <taxon>Euteleostomi</taxon>
        <taxon>Actinopterygii</taxon>
        <taxon>Neopterygii</taxon>
        <taxon>Teleostei</taxon>
        <taxon>Neoteleostei</taxon>
        <taxon>Acanthomorphata</taxon>
        <taxon>Carangaria</taxon>
        <taxon>Carangiformes</taxon>
        <taxon>Carangidae</taxon>
        <taxon>Seriola</taxon>
    </lineage>
</organism>
<dbReference type="GeneTree" id="ENSGT00940000163520"/>
<evidence type="ECO:0000256" key="2">
    <source>
        <dbReference type="ARBA" id="ARBA00022525"/>
    </source>
</evidence>
<dbReference type="PANTHER" id="PTHR22923">
    <property type="entry name" value="CEREBELLIN-RELATED"/>
    <property type="match status" value="1"/>
</dbReference>
<dbReference type="GO" id="GO:0005576">
    <property type="term" value="C:extracellular region"/>
    <property type="evidence" value="ECO:0007669"/>
    <property type="project" value="UniProtKB-SubCell"/>
</dbReference>
<sequence length="192" mass="21526">VQTLQKPTPLRQLQLVHLMDDVQAENTVQDVELSSLMDRTNTTEHRVDILIKDSAKVAFYAALTNSGTVGPYNTPKVLRFSKVFTNIGKAYSPTTGFFTAPVKGLYFFRFTVCSHMNEHIVMAVKLLHNGRSIMYNLQTWDNGFGQFEYMSNAVILELNVGDELHLVLPEGGQTYDNGNNHSTFSGFLLFGV</sequence>
<dbReference type="Pfam" id="PF00386">
    <property type="entry name" value="C1q"/>
    <property type="match status" value="1"/>
</dbReference>
<dbReference type="InterPro" id="IPR050822">
    <property type="entry name" value="Cerebellin_Synaptic_Org"/>
</dbReference>
<dbReference type="InterPro" id="IPR001073">
    <property type="entry name" value="C1q_dom"/>
</dbReference>
<dbReference type="SMART" id="SM00110">
    <property type="entry name" value="C1Q"/>
    <property type="match status" value="1"/>
</dbReference>
<dbReference type="PRINTS" id="PR00007">
    <property type="entry name" value="COMPLEMNTC1Q"/>
</dbReference>
<keyword evidence="6" id="KW-1185">Reference proteome</keyword>
<evidence type="ECO:0000313" key="5">
    <source>
        <dbReference type="Ensembl" id="ENSSDUP00000018099.1"/>
    </source>
</evidence>
<dbReference type="InterPro" id="IPR008983">
    <property type="entry name" value="Tumour_necrosis_fac-like_dom"/>
</dbReference>
<accession>A0A3B4UHJ9</accession>
<feature type="domain" description="C1q" evidence="4">
    <location>
        <begin position="52"/>
        <end position="192"/>
    </location>
</feature>
<name>A0A3B4UHJ9_SERDU</name>
<evidence type="ECO:0000256" key="1">
    <source>
        <dbReference type="ARBA" id="ARBA00004613"/>
    </source>
</evidence>
<dbReference type="Gene3D" id="2.60.120.40">
    <property type="match status" value="1"/>
</dbReference>
<protein>
    <submittedName>
        <fullName evidence="5">Cerebellin 17</fullName>
    </submittedName>
</protein>
<dbReference type="Proteomes" id="UP000261420">
    <property type="component" value="Unplaced"/>
</dbReference>
<reference evidence="5" key="2">
    <citation type="submission" date="2025-09" db="UniProtKB">
        <authorList>
            <consortium name="Ensembl"/>
        </authorList>
    </citation>
    <scope>IDENTIFICATION</scope>
</reference>
<dbReference type="OMA" id="NEHIVMA"/>
<evidence type="ECO:0000313" key="6">
    <source>
        <dbReference type="Proteomes" id="UP000261420"/>
    </source>
</evidence>
<dbReference type="AlphaFoldDB" id="A0A3B4UHJ9"/>
<evidence type="ECO:0000259" key="4">
    <source>
        <dbReference type="PROSITE" id="PS50871"/>
    </source>
</evidence>
<dbReference type="SUPFAM" id="SSF49842">
    <property type="entry name" value="TNF-like"/>
    <property type="match status" value="1"/>
</dbReference>
<keyword evidence="3" id="KW-0732">Signal</keyword>
<comment type="subcellular location">
    <subcellularLocation>
        <location evidence="1">Secreted</location>
    </subcellularLocation>
</comment>
<proteinExistence type="predicted"/>